<dbReference type="InterPro" id="IPR010093">
    <property type="entry name" value="SinI_DNA-bd"/>
</dbReference>
<sequence>MNNNDEIKPNAVYTVQETQELLKVSNSTIKRMLKHGLIKANKVGKQYRILGIEILR</sequence>
<dbReference type="Pfam" id="PF12728">
    <property type="entry name" value="HTH_17"/>
    <property type="match status" value="1"/>
</dbReference>
<dbReference type="GO" id="GO:0003677">
    <property type="term" value="F:DNA binding"/>
    <property type="evidence" value="ECO:0007669"/>
    <property type="project" value="UniProtKB-KW"/>
</dbReference>
<evidence type="ECO:0000259" key="1">
    <source>
        <dbReference type="Pfam" id="PF12728"/>
    </source>
</evidence>
<comment type="caution">
    <text evidence="2">The sequence shown here is derived from an EMBL/GenBank/DDBJ whole genome shotgun (WGS) entry which is preliminary data.</text>
</comment>
<evidence type="ECO:0000313" key="2">
    <source>
        <dbReference type="EMBL" id="PJA92114.1"/>
    </source>
</evidence>
<organism evidence="2 3">
    <name type="scientific">Candidatus Kuenenbacteria bacterium CG_4_9_14_3_um_filter_39_14</name>
    <dbReference type="NCBI Taxonomy" id="1974616"/>
    <lineage>
        <taxon>Bacteria</taxon>
        <taxon>Candidatus Kueneniibacteriota</taxon>
    </lineage>
</organism>
<feature type="non-terminal residue" evidence="2">
    <location>
        <position position="56"/>
    </location>
</feature>
<dbReference type="NCBIfam" id="TIGR01764">
    <property type="entry name" value="excise"/>
    <property type="match status" value="1"/>
</dbReference>
<keyword evidence="2" id="KW-0238">DNA-binding</keyword>
<proteinExistence type="predicted"/>
<protein>
    <submittedName>
        <fullName evidence="2">DNA-binding protein</fullName>
    </submittedName>
</protein>
<name>A0A2M7Z971_9BACT</name>
<dbReference type="Proteomes" id="UP000229569">
    <property type="component" value="Unassembled WGS sequence"/>
</dbReference>
<gene>
    <name evidence="2" type="ORF">CO134_01850</name>
</gene>
<evidence type="ECO:0000313" key="3">
    <source>
        <dbReference type="Proteomes" id="UP000229569"/>
    </source>
</evidence>
<accession>A0A2M7Z971</accession>
<feature type="domain" description="Helix-turn-helix" evidence="1">
    <location>
        <begin position="12"/>
        <end position="55"/>
    </location>
</feature>
<dbReference type="EMBL" id="PFVG01000047">
    <property type="protein sequence ID" value="PJA92114.1"/>
    <property type="molecule type" value="Genomic_DNA"/>
</dbReference>
<reference evidence="3" key="1">
    <citation type="submission" date="2017-09" db="EMBL/GenBank/DDBJ databases">
        <title>Depth-based differentiation of microbial function through sediment-hosted aquifers and enrichment of novel symbionts in the deep terrestrial subsurface.</title>
        <authorList>
            <person name="Probst A.J."/>
            <person name="Ladd B."/>
            <person name="Jarett J.K."/>
            <person name="Geller-Mcgrath D.E."/>
            <person name="Sieber C.M.K."/>
            <person name="Emerson J.B."/>
            <person name="Anantharaman K."/>
            <person name="Thomas B.C."/>
            <person name="Malmstrom R."/>
            <person name="Stieglmeier M."/>
            <person name="Klingl A."/>
            <person name="Woyke T."/>
            <person name="Ryan C.M."/>
            <person name="Banfield J.F."/>
        </authorList>
    </citation>
    <scope>NUCLEOTIDE SEQUENCE [LARGE SCALE GENOMIC DNA]</scope>
</reference>
<dbReference type="InterPro" id="IPR041657">
    <property type="entry name" value="HTH_17"/>
</dbReference>
<dbReference type="AlphaFoldDB" id="A0A2M7Z971"/>